<dbReference type="SUPFAM" id="SSF102645">
    <property type="entry name" value="CoaB-like"/>
    <property type="match status" value="1"/>
</dbReference>
<dbReference type="KEGG" id="msh:LI98_15205"/>
<comment type="similarity">
    <text evidence="1 2">In the C-terminal section; belongs to the PPC synthetase family.</text>
</comment>
<comment type="similarity">
    <text evidence="1 2">In the N-terminal section; belongs to the HFCD (homo-oligomeric flavin containing Cys decarboxylase) superfamily.</text>
</comment>
<comment type="catalytic activity">
    <reaction evidence="1 2">
        <text>(R)-4'-phosphopantothenate + L-cysteine + CTP = N-[(R)-4-phosphopantothenoyl]-L-cysteine + CMP + diphosphate + H(+)</text>
        <dbReference type="Rhea" id="RHEA:19397"/>
        <dbReference type="ChEBI" id="CHEBI:10986"/>
        <dbReference type="ChEBI" id="CHEBI:15378"/>
        <dbReference type="ChEBI" id="CHEBI:33019"/>
        <dbReference type="ChEBI" id="CHEBI:35235"/>
        <dbReference type="ChEBI" id="CHEBI:37563"/>
        <dbReference type="ChEBI" id="CHEBI:59458"/>
        <dbReference type="ChEBI" id="CHEBI:60377"/>
        <dbReference type="EC" id="6.3.2.5"/>
    </reaction>
</comment>
<accession>A0A653FA99</accession>
<comment type="catalytic activity">
    <reaction evidence="1 2">
        <text>N-[(R)-4-phosphopantothenoyl]-L-cysteine + H(+) = (R)-4'-phosphopantetheine + CO2</text>
        <dbReference type="Rhea" id="RHEA:16793"/>
        <dbReference type="ChEBI" id="CHEBI:15378"/>
        <dbReference type="ChEBI" id="CHEBI:16526"/>
        <dbReference type="ChEBI" id="CHEBI:59458"/>
        <dbReference type="ChEBI" id="CHEBI:61723"/>
        <dbReference type="EC" id="4.1.1.36"/>
    </reaction>
</comment>
<dbReference type="GO" id="GO:0046872">
    <property type="term" value="F:metal ion binding"/>
    <property type="evidence" value="ECO:0007669"/>
    <property type="project" value="UniProtKB-KW"/>
</dbReference>
<dbReference type="PANTHER" id="PTHR14359:SF6">
    <property type="entry name" value="PHOSPHOPANTOTHENOYLCYSTEINE DECARBOXYLASE"/>
    <property type="match status" value="1"/>
</dbReference>
<feature type="binding site" evidence="1">
    <location>
        <position position="281"/>
    </location>
    <ligand>
        <name>CTP</name>
        <dbReference type="ChEBI" id="CHEBI:37563"/>
    </ligand>
</feature>
<dbReference type="InterPro" id="IPR035929">
    <property type="entry name" value="CoaB-like_sf"/>
</dbReference>
<dbReference type="RefSeq" id="WP_011728784.1">
    <property type="nucleotide sequence ID" value="NZ_CP009495.1"/>
</dbReference>
<keyword evidence="1 2" id="KW-0456">Lyase</keyword>
<dbReference type="EMBL" id="LR589629">
    <property type="protein sequence ID" value="VTP06628.1"/>
    <property type="molecule type" value="Genomic_DNA"/>
</dbReference>
<feature type="binding site" evidence="1">
    <location>
        <position position="354"/>
    </location>
    <ligand>
        <name>CTP</name>
        <dbReference type="ChEBI" id="CHEBI:37563"/>
    </ligand>
</feature>
<dbReference type="GO" id="GO:0004633">
    <property type="term" value="F:phosphopantothenoylcysteine decarboxylase activity"/>
    <property type="evidence" value="ECO:0007669"/>
    <property type="project" value="UniProtKB-UniRule"/>
</dbReference>
<organism evidence="5">
    <name type="scientific">Mycolicibacterium smegmatis</name>
    <name type="common">Mycobacterium smegmatis</name>
    <dbReference type="NCBI Taxonomy" id="1772"/>
    <lineage>
        <taxon>Bacteria</taxon>
        <taxon>Bacillati</taxon>
        <taxon>Actinomycetota</taxon>
        <taxon>Actinomycetes</taxon>
        <taxon>Mycobacteriales</taxon>
        <taxon>Mycobacteriaceae</taxon>
        <taxon>Mycolicibacterium</taxon>
    </lineage>
</organism>
<proteinExistence type="inferred from homology"/>
<comment type="caution">
    <text evidence="1">Lacks conserved residue(s) required for the propagation of feature annotation.</text>
</comment>
<dbReference type="OMA" id="AMNVNMY"/>
<dbReference type="HAMAP" id="MF_02225">
    <property type="entry name" value="CoaBC"/>
    <property type="match status" value="1"/>
</dbReference>
<dbReference type="InterPro" id="IPR003382">
    <property type="entry name" value="Flavoprotein"/>
</dbReference>
<feature type="binding site" evidence="1">
    <location>
        <position position="350"/>
    </location>
    <ligand>
        <name>CTP</name>
        <dbReference type="ChEBI" id="CHEBI:37563"/>
    </ligand>
</feature>
<evidence type="ECO:0000259" key="4">
    <source>
        <dbReference type="Pfam" id="PF04127"/>
    </source>
</evidence>
<dbReference type="KEGG" id="msn:LI99_15200"/>
<dbReference type="EC" id="6.3.2.5" evidence="1"/>
<evidence type="ECO:0000313" key="5">
    <source>
        <dbReference type="EMBL" id="VTP06628.1"/>
    </source>
</evidence>
<keyword evidence="1" id="KW-0511">Multifunctional enzyme</keyword>
<dbReference type="GO" id="GO:0010181">
    <property type="term" value="F:FMN binding"/>
    <property type="evidence" value="ECO:0007669"/>
    <property type="project" value="UniProtKB-UniRule"/>
</dbReference>
<dbReference type="UniPathway" id="UPA00241">
    <property type="reaction ID" value="UER00353"/>
</dbReference>
<keyword evidence="1 2" id="KW-0285">Flavoprotein</keyword>
<feature type="region of interest" description="Phosphopantothenate--cysteine ligase" evidence="1">
    <location>
        <begin position="192"/>
        <end position="414"/>
    </location>
</feature>
<name>A0A653FA99_MYCSM</name>
<feature type="binding site" evidence="1">
    <location>
        <position position="291"/>
    </location>
    <ligand>
        <name>CTP</name>
        <dbReference type="ChEBI" id="CHEBI:37563"/>
    </ligand>
</feature>
<dbReference type="NCBIfam" id="TIGR00521">
    <property type="entry name" value="coaBC_dfp"/>
    <property type="match status" value="1"/>
</dbReference>
<keyword evidence="1" id="KW-0479">Metal-binding</keyword>
<dbReference type="EC" id="4.1.1.36" evidence="1"/>
<dbReference type="GO" id="GO:0004632">
    <property type="term" value="F:phosphopantothenate--cysteine ligase activity"/>
    <property type="evidence" value="ECO:0007669"/>
    <property type="project" value="UniProtKB-UniRule"/>
</dbReference>
<comment type="function">
    <text evidence="2">Catalyzes two steps in the biosynthesis of coenzyme A. In the first step cysteine is conjugated to 4'-phosphopantothenate to form 4-phosphopantothenoylcysteine, in the latter compound is decarboxylated to form 4'-phosphopantotheine.</text>
</comment>
<dbReference type="Gene3D" id="3.40.50.1950">
    <property type="entry name" value="Flavin prenyltransferase-like"/>
    <property type="match status" value="1"/>
</dbReference>
<dbReference type="GO" id="GO:0071513">
    <property type="term" value="C:phosphopantothenoylcysteine decarboxylase complex"/>
    <property type="evidence" value="ECO:0007669"/>
    <property type="project" value="TreeGrafter"/>
</dbReference>
<feature type="domain" description="Flavoprotein" evidence="3">
    <location>
        <begin position="5"/>
        <end position="169"/>
    </location>
</feature>
<dbReference type="AlphaFoldDB" id="A0A653FA99"/>
<dbReference type="InterPro" id="IPR005252">
    <property type="entry name" value="CoaBC"/>
</dbReference>
<keyword evidence="1" id="KW-0460">Magnesium</keyword>
<evidence type="ECO:0000256" key="2">
    <source>
        <dbReference type="RuleBase" id="RU364078"/>
    </source>
</evidence>
<dbReference type="InterPro" id="IPR036551">
    <property type="entry name" value="Flavin_trans-like"/>
</dbReference>
<comment type="cofactor">
    <cofactor evidence="1">
        <name>Mg(2+)</name>
        <dbReference type="ChEBI" id="CHEBI:18420"/>
    </cofactor>
</comment>
<comment type="pathway">
    <text evidence="1 2">Cofactor biosynthesis; coenzyme A biosynthesis; CoA from (R)-pantothenate: step 3/5.</text>
</comment>
<keyword evidence="1 2" id="KW-0436">Ligase</keyword>
<dbReference type="SUPFAM" id="SSF52507">
    <property type="entry name" value="Homo-oligomeric flavin-containing Cys decarboxylases, HFCD"/>
    <property type="match status" value="1"/>
</dbReference>
<dbReference type="Gene3D" id="3.40.50.10300">
    <property type="entry name" value="CoaB-like"/>
    <property type="match status" value="1"/>
</dbReference>
<feature type="domain" description="DNA/pantothenate metabolism flavoprotein C-terminal" evidence="4">
    <location>
        <begin position="187"/>
        <end position="407"/>
    </location>
</feature>
<evidence type="ECO:0000256" key="1">
    <source>
        <dbReference type="HAMAP-Rule" id="MF_02225"/>
    </source>
</evidence>
<dbReference type="SMR" id="A0A653FA99"/>
<keyword evidence="1 2" id="KW-0210">Decarboxylase</keyword>
<feature type="region of interest" description="Phosphopantothenoylcysteine decarboxylase" evidence="1">
    <location>
        <begin position="1"/>
        <end position="191"/>
    </location>
</feature>
<protein>
    <recommendedName>
        <fullName evidence="1">Coenzyme A biosynthesis bifunctional protein CoaBC</fullName>
    </recommendedName>
    <alternativeName>
        <fullName evidence="1">DNA/pantothenate metabolism flavoprotein</fullName>
    </alternativeName>
    <alternativeName>
        <fullName evidence="1">Phosphopantothenoylcysteine synthetase/decarboxylase</fullName>
        <shortName evidence="1">PPCS-PPCDC</shortName>
    </alternativeName>
    <domain>
        <recommendedName>
            <fullName evidence="1">Phosphopantothenoylcysteine decarboxylase</fullName>
            <shortName evidence="1">PPC decarboxylase</shortName>
            <shortName evidence="1">PPC-DC</shortName>
            <ecNumber evidence="1">4.1.1.36</ecNumber>
        </recommendedName>
        <alternativeName>
            <fullName evidence="1">CoaC</fullName>
        </alternativeName>
    </domain>
    <domain>
        <recommendedName>
            <fullName evidence="1">Phosphopantothenate--cysteine ligase</fullName>
            <ecNumber evidence="1">6.3.2.5</ecNumber>
        </recommendedName>
        <alternativeName>
            <fullName evidence="1">CoaB</fullName>
        </alternativeName>
        <alternativeName>
            <fullName evidence="1">Phosphopantothenoylcysteine synthetase</fullName>
            <shortName evidence="1">PPC synthetase</shortName>
            <shortName evidence="1">PPC-S</shortName>
        </alternativeName>
    </domain>
</protein>
<dbReference type="Pfam" id="PF02441">
    <property type="entry name" value="Flavoprotein"/>
    <property type="match status" value="1"/>
</dbReference>
<gene>
    <name evidence="1 5" type="primary">coaBC</name>
    <name evidence="5" type="ORF">BIN_B_00941</name>
</gene>
<comment type="cofactor">
    <cofactor evidence="1">
        <name>FMN</name>
        <dbReference type="ChEBI" id="CHEBI:58210"/>
    </cofactor>
    <text evidence="1">Binds 1 FMN per subunit.</text>
</comment>
<evidence type="ECO:0000259" key="3">
    <source>
        <dbReference type="Pfam" id="PF02441"/>
    </source>
</evidence>
<reference evidence="5" key="1">
    <citation type="submission" date="2019-05" db="EMBL/GenBank/DDBJ databases">
        <authorList>
            <person name="Naeem R."/>
            <person name="Antony C."/>
            <person name="Guan Q."/>
        </authorList>
    </citation>
    <scope>NUCLEOTIDE SEQUENCE</scope>
    <source>
        <strain evidence="5">1</strain>
    </source>
</reference>
<feature type="binding site" evidence="1">
    <location>
        <position position="332"/>
    </location>
    <ligand>
        <name>CTP</name>
        <dbReference type="ChEBI" id="CHEBI:37563"/>
    </ligand>
</feature>
<dbReference type="GO" id="GO:0015937">
    <property type="term" value="P:coenzyme A biosynthetic process"/>
    <property type="evidence" value="ECO:0007669"/>
    <property type="project" value="UniProtKB-UniRule"/>
</dbReference>
<sequence>MSARKRIVVGVAGGIAAYKACTVVRQLTEAGHSVRVVPTESALRFVGAATFEALSGNPVHTGVFTDVHEVQHVRIGQQADLVVIAPATADLLARAVAGRADDLLTATLLTARCPVLFAPAMHTEMWLHPATVDNVATLRRRGAVVLEPASGRLTGADSGPGRLPEAEEITTLAQLLLERADALPYDMAGVKALVTAGGTREPLDPVRFIGNRSSGKQGYAVARVLAQRGADVTLIAGNTAGLIDPAGVEMVHIGSATQLRDAVSKHAPDANVLVMAAAVADFRPAHVAAAKIKKGASEPSSIDLVRNDDVLAGAVRARADGQLPNMRAIVGFAAETGDANGDVLFHARAKLERKGCDLLVVNAVGENRAFEVDHNDGWLLSADGTESALEHGSKTLMATRIVDSIAAFLKSQDG</sequence>
<dbReference type="InterPro" id="IPR007085">
    <property type="entry name" value="DNA/pantothenate-metab_flavo_C"/>
</dbReference>
<dbReference type="GO" id="GO:0015941">
    <property type="term" value="P:pantothenate catabolic process"/>
    <property type="evidence" value="ECO:0007669"/>
    <property type="project" value="InterPro"/>
</dbReference>
<comment type="pathway">
    <text evidence="1 2">Cofactor biosynthesis; coenzyme A biosynthesis; CoA from (R)-pantothenate: step 2/5.</text>
</comment>
<comment type="function">
    <text evidence="1">Catalyzes two sequential steps in the biosynthesis of coenzyme A. In the first step cysteine is conjugated to 4'-phosphopantothenate to form 4-phosphopantothenoylcysteine. In the second step the latter compound is decarboxylated to form 4'-phosphopantotheine.</text>
</comment>
<keyword evidence="1 2" id="KW-0288">FMN</keyword>
<dbReference type="Pfam" id="PF04127">
    <property type="entry name" value="DFP"/>
    <property type="match status" value="1"/>
</dbReference>
<dbReference type="PANTHER" id="PTHR14359">
    <property type="entry name" value="HOMO-OLIGOMERIC FLAVIN CONTAINING CYS DECARBOXYLASE FAMILY"/>
    <property type="match status" value="1"/>
</dbReference>
<dbReference type="GeneID" id="93457831"/>